<evidence type="ECO:0000259" key="13">
    <source>
        <dbReference type="PROSITE" id="PS50878"/>
    </source>
</evidence>
<keyword evidence="9" id="KW-0325">Glycoprotein</keyword>
<accession>A0A6J2UL12</accession>
<dbReference type="GO" id="GO:0071222">
    <property type="term" value="P:cellular response to lipopolysaccharide"/>
    <property type="evidence" value="ECO:0007669"/>
    <property type="project" value="TreeGrafter"/>
</dbReference>
<feature type="chain" id="PRO_5027082424" evidence="11">
    <location>
        <begin position="21"/>
        <end position="376"/>
    </location>
</feature>
<dbReference type="Proteomes" id="UP000504632">
    <property type="component" value="Chromosome 2"/>
</dbReference>
<feature type="domain" description="Reverse transcriptase" evidence="13">
    <location>
        <begin position="1"/>
        <end position="145"/>
    </location>
</feature>
<dbReference type="Pfam" id="PF07686">
    <property type="entry name" value="V-set"/>
    <property type="match status" value="2"/>
</dbReference>
<dbReference type="InterPro" id="IPR003598">
    <property type="entry name" value="Ig_sub2"/>
</dbReference>
<evidence type="ECO:0000259" key="12">
    <source>
        <dbReference type="PROSITE" id="PS50835"/>
    </source>
</evidence>
<dbReference type="OrthoDB" id="10012075at2759"/>
<evidence type="ECO:0000256" key="3">
    <source>
        <dbReference type="ARBA" id="ARBA00022692"/>
    </source>
</evidence>
<dbReference type="PROSITE" id="PS50878">
    <property type="entry name" value="RT_POL"/>
    <property type="match status" value="1"/>
</dbReference>
<evidence type="ECO:0000256" key="9">
    <source>
        <dbReference type="ARBA" id="ARBA00023180"/>
    </source>
</evidence>
<keyword evidence="6" id="KW-0472">Membrane</keyword>
<dbReference type="GO" id="GO:0006955">
    <property type="term" value="P:immune response"/>
    <property type="evidence" value="ECO:0007669"/>
    <property type="project" value="TreeGrafter"/>
</dbReference>
<name>A0A6J2UL12_CHACN</name>
<dbReference type="SMART" id="SM00408">
    <property type="entry name" value="IGc2"/>
    <property type="match status" value="2"/>
</dbReference>
<keyword evidence="10" id="KW-0393">Immunoglobulin domain</keyword>
<keyword evidence="14" id="KW-1185">Reference proteome</keyword>
<keyword evidence="3" id="KW-0812">Transmembrane</keyword>
<evidence type="ECO:0000256" key="8">
    <source>
        <dbReference type="ARBA" id="ARBA00023170"/>
    </source>
</evidence>
<keyword evidence="8" id="KW-0675">Receptor</keyword>
<keyword evidence="2" id="KW-1003">Cell membrane</keyword>
<dbReference type="InterPro" id="IPR007110">
    <property type="entry name" value="Ig-like_dom"/>
</dbReference>
<evidence type="ECO:0000256" key="2">
    <source>
        <dbReference type="ARBA" id="ARBA00022475"/>
    </source>
</evidence>
<dbReference type="InterPro" id="IPR003599">
    <property type="entry name" value="Ig_sub"/>
</dbReference>
<dbReference type="InterPro" id="IPR000477">
    <property type="entry name" value="RT_dom"/>
</dbReference>
<protein>
    <submittedName>
        <fullName evidence="15">Signal-regulatory protein beta-2-like</fullName>
    </submittedName>
</protein>
<dbReference type="InterPro" id="IPR036179">
    <property type="entry name" value="Ig-like_dom_sf"/>
</dbReference>
<dbReference type="SMART" id="SM00406">
    <property type="entry name" value="IGv"/>
    <property type="match status" value="2"/>
</dbReference>
<evidence type="ECO:0000256" key="7">
    <source>
        <dbReference type="ARBA" id="ARBA00023157"/>
    </source>
</evidence>
<dbReference type="PROSITE" id="PS50835">
    <property type="entry name" value="IG_LIKE"/>
    <property type="match status" value="2"/>
</dbReference>
<dbReference type="FunFam" id="2.60.40.10:FF:000142">
    <property type="entry name" value="V-set domain-containing T-cell activation inhibitor 1"/>
    <property type="match status" value="2"/>
</dbReference>
<evidence type="ECO:0000256" key="6">
    <source>
        <dbReference type="ARBA" id="ARBA00023136"/>
    </source>
</evidence>
<dbReference type="InParanoid" id="A0A6J2UL12"/>
<evidence type="ECO:0000256" key="4">
    <source>
        <dbReference type="ARBA" id="ARBA00022729"/>
    </source>
</evidence>
<evidence type="ECO:0000256" key="5">
    <source>
        <dbReference type="ARBA" id="ARBA00022989"/>
    </source>
</evidence>
<evidence type="ECO:0000256" key="10">
    <source>
        <dbReference type="ARBA" id="ARBA00023319"/>
    </source>
</evidence>
<dbReference type="GO" id="GO:0042130">
    <property type="term" value="P:negative regulation of T cell proliferation"/>
    <property type="evidence" value="ECO:0007669"/>
    <property type="project" value="TreeGrafter"/>
</dbReference>
<dbReference type="RefSeq" id="XP_030620975.1">
    <property type="nucleotide sequence ID" value="XM_030765115.1"/>
</dbReference>
<organism evidence="14 15">
    <name type="scientific">Chanos chanos</name>
    <name type="common">Milkfish</name>
    <name type="synonym">Mugil chanos</name>
    <dbReference type="NCBI Taxonomy" id="29144"/>
    <lineage>
        <taxon>Eukaryota</taxon>
        <taxon>Metazoa</taxon>
        <taxon>Chordata</taxon>
        <taxon>Craniata</taxon>
        <taxon>Vertebrata</taxon>
        <taxon>Euteleostomi</taxon>
        <taxon>Actinopterygii</taxon>
        <taxon>Neopterygii</taxon>
        <taxon>Teleostei</taxon>
        <taxon>Ostariophysi</taxon>
        <taxon>Gonorynchiformes</taxon>
        <taxon>Chanidae</taxon>
        <taxon>Chanos</taxon>
    </lineage>
</organism>
<dbReference type="SMART" id="SM00409">
    <property type="entry name" value="IG"/>
    <property type="match status" value="2"/>
</dbReference>
<evidence type="ECO:0000256" key="1">
    <source>
        <dbReference type="ARBA" id="ARBA00004251"/>
    </source>
</evidence>
<keyword evidence="5" id="KW-1133">Transmembrane helix</keyword>
<comment type="subcellular location">
    <subcellularLocation>
        <location evidence="1">Cell membrane</location>
        <topology evidence="1">Single-pass type I membrane protein</topology>
    </subcellularLocation>
</comment>
<dbReference type="InterPro" id="IPR051713">
    <property type="entry name" value="T-cell_Activation_Regulation"/>
</dbReference>
<proteinExistence type="predicted"/>
<sequence length="376" mass="41996">MIKKLHHFNIFPFLIHWVHCFLRDRPQTVRVGTVTSSSTITNTGSPQGCVLSPFLFIPYTNDCVSPSSITTYFKYSDDTAILALLRPKQSFCHYQDSISHTMVHEQSPAGFHVAGPPGPLVAPLGGTLLLPCFVETPLDVQGLEVEWKRTNPDALVHLFQGGESRPESQYPAYKNRADFFTPEIPRGNFSILLNNVTNEDAGIYRCKVYTDQGTNETAVDINVEYLVVMTRGGNVLSASVGGEVILNCSVDSHVPPEEFEEVTWKKTDKDLLVLLFQDGQVIQDATHEMYKDRVELFSAEIPKGNFSFKLKDVRTEDKGEYMCEVHTKYLSANSTVVLQQLVQPLHRVPLALWDGITDEPQHLSADGIIEPIDASP</sequence>
<dbReference type="GO" id="GO:0042102">
    <property type="term" value="P:positive regulation of T cell proliferation"/>
    <property type="evidence" value="ECO:0007669"/>
    <property type="project" value="TreeGrafter"/>
</dbReference>
<dbReference type="Gene3D" id="2.60.40.10">
    <property type="entry name" value="Immunoglobulins"/>
    <property type="match status" value="2"/>
</dbReference>
<reference evidence="15" key="1">
    <citation type="submission" date="2025-08" db="UniProtKB">
        <authorList>
            <consortium name="RefSeq"/>
        </authorList>
    </citation>
    <scope>IDENTIFICATION</scope>
</reference>
<dbReference type="InterPro" id="IPR013106">
    <property type="entry name" value="Ig_V-set"/>
</dbReference>
<feature type="domain" description="Ig-like" evidence="12">
    <location>
        <begin position="224"/>
        <end position="339"/>
    </location>
</feature>
<dbReference type="AlphaFoldDB" id="A0A6J2UL12"/>
<dbReference type="GeneID" id="115804603"/>
<dbReference type="PANTHER" id="PTHR25466:SF14">
    <property type="entry name" value="BUTYROPHILIN SUBFAMILY 2 MEMBER A2-LIKE-RELATED"/>
    <property type="match status" value="1"/>
</dbReference>
<dbReference type="GO" id="GO:0009897">
    <property type="term" value="C:external side of plasma membrane"/>
    <property type="evidence" value="ECO:0007669"/>
    <property type="project" value="TreeGrafter"/>
</dbReference>
<evidence type="ECO:0000313" key="15">
    <source>
        <dbReference type="RefSeq" id="XP_030620975.1"/>
    </source>
</evidence>
<keyword evidence="7" id="KW-1015">Disulfide bond</keyword>
<evidence type="ECO:0000256" key="11">
    <source>
        <dbReference type="SAM" id="SignalP"/>
    </source>
</evidence>
<feature type="domain" description="Ig-like" evidence="12">
    <location>
        <begin position="108"/>
        <end position="222"/>
    </location>
</feature>
<dbReference type="SUPFAM" id="SSF48726">
    <property type="entry name" value="Immunoglobulin"/>
    <property type="match status" value="2"/>
</dbReference>
<dbReference type="GO" id="GO:0031295">
    <property type="term" value="P:T cell costimulation"/>
    <property type="evidence" value="ECO:0007669"/>
    <property type="project" value="TreeGrafter"/>
</dbReference>
<keyword evidence="4 11" id="KW-0732">Signal</keyword>
<gene>
    <name evidence="15" type="primary">LOC115804603</name>
</gene>
<evidence type="ECO:0000313" key="14">
    <source>
        <dbReference type="Proteomes" id="UP000504632"/>
    </source>
</evidence>
<feature type="signal peptide" evidence="11">
    <location>
        <begin position="1"/>
        <end position="20"/>
    </location>
</feature>
<dbReference type="GO" id="GO:0007166">
    <property type="term" value="P:cell surface receptor signaling pathway"/>
    <property type="evidence" value="ECO:0007669"/>
    <property type="project" value="TreeGrafter"/>
</dbReference>
<dbReference type="PANTHER" id="PTHR25466">
    <property type="entry name" value="T-LYMPHOCYTE ACTIVATION ANTIGEN"/>
    <property type="match status" value="1"/>
</dbReference>
<dbReference type="InterPro" id="IPR013783">
    <property type="entry name" value="Ig-like_fold"/>
</dbReference>